<gene>
    <name evidence="1" type="ORF">MCOL2_20603</name>
</gene>
<proteinExistence type="predicted"/>
<comment type="caution">
    <text evidence="1">The sequence shown here is derived from an EMBL/GenBank/DDBJ whole genome shotgun (WGS) entry which is preliminary data.</text>
</comment>
<evidence type="ECO:0000313" key="2">
    <source>
        <dbReference type="Proteomes" id="UP000019241"/>
    </source>
</evidence>
<organism evidence="1 2">
    <name type="scientific">Listeria fleischmannii FSL S10-1203</name>
    <dbReference type="NCBI Taxonomy" id="1265822"/>
    <lineage>
        <taxon>Bacteria</taxon>
        <taxon>Bacillati</taxon>
        <taxon>Bacillota</taxon>
        <taxon>Bacilli</taxon>
        <taxon>Bacillales</taxon>
        <taxon>Listeriaceae</taxon>
        <taxon>Listeria</taxon>
    </lineage>
</organism>
<dbReference type="AlphaFoldDB" id="W7D204"/>
<evidence type="ECO:0000313" key="1">
    <source>
        <dbReference type="EMBL" id="EUJ43257.1"/>
    </source>
</evidence>
<sequence length="93" mass="10934">MEPLRPKPDLTGLSPFQAIQTARAHQMALPDGLHAQLREAEREAQLYQLRCKMKTYYAENLLTERTPMVARVTNLTDEWHYALQKKRPRTDRK</sequence>
<reference evidence="1 2" key="1">
    <citation type="submission" date="2012-12" db="EMBL/GenBank/DDBJ databases">
        <title>Novel taxa of Listeriaceae from agricultural environments in the United States.</title>
        <authorList>
            <person name="den Bakker H.C."/>
            <person name="Allred A."/>
            <person name="Warchocki S."/>
            <person name="Wright E.M."/>
            <person name="Burrell A."/>
            <person name="Nightingale K.K."/>
            <person name="Kephart D."/>
            <person name="Wiedmann M."/>
        </authorList>
    </citation>
    <scope>NUCLEOTIDE SEQUENCE [LARGE SCALE GENOMIC DNA]</scope>
    <source>
        <strain evidence="1 2">FSL S10-1203</strain>
    </source>
</reference>
<dbReference type="RefSeq" id="WP_036065618.1">
    <property type="nucleotide sequence ID" value="NZ_AODM01000099.1"/>
</dbReference>
<dbReference type="Proteomes" id="UP000019241">
    <property type="component" value="Unassembled WGS sequence"/>
</dbReference>
<protein>
    <submittedName>
        <fullName evidence="1">Uncharacterized protein</fullName>
    </submittedName>
</protein>
<dbReference type="EMBL" id="AODM01000099">
    <property type="protein sequence ID" value="EUJ43257.1"/>
    <property type="molecule type" value="Genomic_DNA"/>
</dbReference>
<dbReference type="PATRIC" id="fig|1265822.4.peg.4217"/>
<name>W7D204_9LIST</name>
<accession>W7D204</accession>